<organism evidence="10 11">
    <name type="scientific">Candidatus Scatomorpha intestinigallinarum</name>
    <dbReference type="NCBI Taxonomy" id="2840923"/>
    <lineage>
        <taxon>Bacteria</taxon>
        <taxon>Bacillati</taxon>
        <taxon>Bacillota</taxon>
        <taxon>Clostridia</taxon>
        <taxon>Eubacteriales</taxon>
        <taxon>Candidatus Scatomorpha</taxon>
    </lineage>
</organism>
<dbReference type="PANTHER" id="PTHR43884:SF12">
    <property type="entry name" value="ISOVALERYL-COA DEHYDROGENASE, MITOCHONDRIAL-RELATED"/>
    <property type="match status" value="1"/>
</dbReference>
<dbReference type="GO" id="GO:0050660">
    <property type="term" value="F:flavin adenine dinucleotide binding"/>
    <property type="evidence" value="ECO:0007669"/>
    <property type="project" value="InterPro"/>
</dbReference>
<dbReference type="Gene3D" id="2.40.110.10">
    <property type="entry name" value="Butyryl-CoA Dehydrogenase, subunit A, domain 2"/>
    <property type="match status" value="1"/>
</dbReference>
<dbReference type="InterPro" id="IPR036250">
    <property type="entry name" value="AcylCo_DH-like_C"/>
</dbReference>
<dbReference type="Pfam" id="PF00441">
    <property type="entry name" value="Acyl-CoA_dh_1"/>
    <property type="match status" value="1"/>
</dbReference>
<dbReference type="InterPro" id="IPR013786">
    <property type="entry name" value="AcylCoA_DH/ox_N"/>
</dbReference>
<dbReference type="CDD" id="cd01158">
    <property type="entry name" value="SCAD_SBCAD"/>
    <property type="match status" value="1"/>
</dbReference>
<comment type="cofactor">
    <cofactor evidence="1 6">
        <name>FAD</name>
        <dbReference type="ChEBI" id="CHEBI:57692"/>
    </cofactor>
</comment>
<evidence type="ECO:0000313" key="10">
    <source>
        <dbReference type="EMBL" id="HIR54870.1"/>
    </source>
</evidence>
<accession>A0A9D1DL75</accession>
<name>A0A9D1DL75_9FIRM</name>
<dbReference type="SUPFAM" id="SSF56645">
    <property type="entry name" value="Acyl-CoA dehydrogenase NM domain-like"/>
    <property type="match status" value="1"/>
</dbReference>
<dbReference type="FunFam" id="1.20.140.10:FF:000004">
    <property type="entry name" value="Acyl-CoA dehydrogenase FadE25"/>
    <property type="match status" value="1"/>
</dbReference>
<gene>
    <name evidence="10" type="ORF">IAD36_04625</name>
</gene>
<dbReference type="EMBL" id="DVHH01000115">
    <property type="protein sequence ID" value="HIR54870.1"/>
    <property type="molecule type" value="Genomic_DNA"/>
</dbReference>
<dbReference type="InterPro" id="IPR046373">
    <property type="entry name" value="Acyl-CoA_Oxase/DH_mid-dom_sf"/>
</dbReference>
<feature type="domain" description="Acyl-CoA dehydrogenase/oxidase N-terminal" evidence="9">
    <location>
        <begin position="5"/>
        <end position="117"/>
    </location>
</feature>
<dbReference type="Proteomes" id="UP000824238">
    <property type="component" value="Unassembled WGS sequence"/>
</dbReference>
<keyword evidence="5 6" id="KW-0560">Oxidoreductase</keyword>
<dbReference type="InterPro" id="IPR009100">
    <property type="entry name" value="AcylCoA_DH/oxidase_NM_dom_sf"/>
</dbReference>
<comment type="similarity">
    <text evidence="2 6">Belongs to the acyl-CoA dehydrogenase family.</text>
</comment>
<dbReference type="FunFam" id="2.40.110.10:FF:000001">
    <property type="entry name" value="Acyl-CoA dehydrogenase, mitochondrial"/>
    <property type="match status" value="1"/>
</dbReference>
<dbReference type="PANTHER" id="PTHR43884">
    <property type="entry name" value="ACYL-COA DEHYDROGENASE"/>
    <property type="match status" value="1"/>
</dbReference>
<dbReference type="InterPro" id="IPR006091">
    <property type="entry name" value="Acyl-CoA_Oxase/DH_mid-dom"/>
</dbReference>
<evidence type="ECO:0000256" key="1">
    <source>
        <dbReference type="ARBA" id="ARBA00001974"/>
    </source>
</evidence>
<sequence>MFNLSEEHIQLQQTFREFAENEVKPLAKELDETERFPTETVQKMAEMGMMGLPIPEELGGSGVDQLGYVLAVEELSKVCATTGIILSAHTSLCCWPIMTFGTEEQKEKYLKPLASGQKLGAFALTEPSAGTDASMQKSTAVLDGDHYILNGNKVFITNAGAADVFIVFAMTDKEQGTRGITAFILERDMPGFTMGKPENKMGLRASSTCELVFDNVRVPVENRLGAEGKGFKIAMATLDGGRIGVGAQAVGIAQGAIDEAVKFTKERIQFGRRISQFQNTQFTLADMQTRTDAARMLVWRAAAAEQEGQPYTHLAAMAKLFASETASYVTNRAVQLCGGYGYTKDYPVERMMRDAKVTEIYEGTSEVQRMVISGWMGVK</sequence>
<dbReference type="InterPro" id="IPR009075">
    <property type="entry name" value="AcylCo_DH/oxidase_C"/>
</dbReference>
<evidence type="ECO:0000256" key="5">
    <source>
        <dbReference type="ARBA" id="ARBA00023002"/>
    </source>
</evidence>
<evidence type="ECO:0000259" key="9">
    <source>
        <dbReference type="Pfam" id="PF02771"/>
    </source>
</evidence>
<reference evidence="10" key="2">
    <citation type="journal article" date="2021" name="PeerJ">
        <title>Extensive microbial diversity within the chicken gut microbiome revealed by metagenomics and culture.</title>
        <authorList>
            <person name="Gilroy R."/>
            <person name="Ravi A."/>
            <person name="Getino M."/>
            <person name="Pursley I."/>
            <person name="Horton D.L."/>
            <person name="Alikhan N.F."/>
            <person name="Baker D."/>
            <person name="Gharbi K."/>
            <person name="Hall N."/>
            <person name="Watson M."/>
            <person name="Adriaenssens E.M."/>
            <person name="Foster-Nyarko E."/>
            <person name="Jarju S."/>
            <person name="Secka A."/>
            <person name="Antonio M."/>
            <person name="Oren A."/>
            <person name="Chaudhuri R.R."/>
            <person name="La Ragione R."/>
            <person name="Hildebrand F."/>
            <person name="Pallen M.J."/>
        </authorList>
    </citation>
    <scope>NUCLEOTIDE SEQUENCE</scope>
    <source>
        <strain evidence="10">ChiGjej3B3-7149</strain>
    </source>
</reference>
<dbReference type="PIRSF" id="PIRSF016578">
    <property type="entry name" value="HsaA"/>
    <property type="match status" value="1"/>
</dbReference>
<dbReference type="Gene3D" id="1.20.140.10">
    <property type="entry name" value="Butyryl-CoA Dehydrogenase, subunit A, domain 3"/>
    <property type="match status" value="1"/>
</dbReference>
<feature type="domain" description="Acyl-CoA oxidase/dehydrogenase middle" evidence="8">
    <location>
        <begin position="121"/>
        <end position="216"/>
    </location>
</feature>
<dbReference type="GO" id="GO:0003995">
    <property type="term" value="F:acyl-CoA dehydrogenase activity"/>
    <property type="evidence" value="ECO:0007669"/>
    <property type="project" value="InterPro"/>
</dbReference>
<evidence type="ECO:0000256" key="4">
    <source>
        <dbReference type="ARBA" id="ARBA00022827"/>
    </source>
</evidence>
<dbReference type="InterPro" id="IPR006089">
    <property type="entry name" value="Acyl-CoA_DH_CS"/>
</dbReference>
<dbReference type="Pfam" id="PF02771">
    <property type="entry name" value="Acyl-CoA_dh_N"/>
    <property type="match status" value="1"/>
</dbReference>
<reference evidence="10" key="1">
    <citation type="submission" date="2020-10" db="EMBL/GenBank/DDBJ databases">
        <authorList>
            <person name="Gilroy R."/>
        </authorList>
    </citation>
    <scope>NUCLEOTIDE SEQUENCE</scope>
    <source>
        <strain evidence="10">ChiGjej3B3-7149</strain>
    </source>
</reference>
<evidence type="ECO:0000259" key="7">
    <source>
        <dbReference type="Pfam" id="PF00441"/>
    </source>
</evidence>
<comment type="caution">
    <text evidence="10">The sequence shown here is derived from an EMBL/GenBank/DDBJ whole genome shotgun (WGS) entry which is preliminary data.</text>
</comment>
<evidence type="ECO:0000259" key="8">
    <source>
        <dbReference type="Pfam" id="PF02770"/>
    </source>
</evidence>
<keyword evidence="4 6" id="KW-0274">FAD</keyword>
<keyword evidence="3 6" id="KW-0285">Flavoprotein</keyword>
<evidence type="ECO:0000256" key="6">
    <source>
        <dbReference type="RuleBase" id="RU362125"/>
    </source>
</evidence>
<dbReference type="InterPro" id="IPR037069">
    <property type="entry name" value="AcylCoA_DH/ox_N_sf"/>
</dbReference>
<evidence type="ECO:0000256" key="2">
    <source>
        <dbReference type="ARBA" id="ARBA00009347"/>
    </source>
</evidence>
<dbReference type="FunFam" id="1.10.540.10:FF:000002">
    <property type="entry name" value="Acyl-CoA dehydrogenase FadE19"/>
    <property type="match status" value="1"/>
</dbReference>
<dbReference type="AlphaFoldDB" id="A0A9D1DL75"/>
<protein>
    <submittedName>
        <fullName evidence="10">Acyl-CoA dehydrogenase</fullName>
    </submittedName>
</protein>
<dbReference type="Gene3D" id="1.10.540.10">
    <property type="entry name" value="Acyl-CoA dehydrogenase/oxidase, N-terminal domain"/>
    <property type="match status" value="1"/>
</dbReference>
<proteinExistence type="inferred from homology"/>
<evidence type="ECO:0000256" key="3">
    <source>
        <dbReference type="ARBA" id="ARBA00022630"/>
    </source>
</evidence>
<evidence type="ECO:0000313" key="11">
    <source>
        <dbReference type="Proteomes" id="UP000824238"/>
    </source>
</evidence>
<dbReference type="Pfam" id="PF02770">
    <property type="entry name" value="Acyl-CoA_dh_M"/>
    <property type="match status" value="1"/>
</dbReference>
<feature type="domain" description="Acyl-CoA dehydrogenase/oxidase C-terminal" evidence="7">
    <location>
        <begin position="228"/>
        <end position="373"/>
    </location>
</feature>
<dbReference type="PROSITE" id="PS00073">
    <property type="entry name" value="ACYL_COA_DH_2"/>
    <property type="match status" value="1"/>
</dbReference>
<dbReference type="SUPFAM" id="SSF47203">
    <property type="entry name" value="Acyl-CoA dehydrogenase C-terminal domain-like"/>
    <property type="match status" value="1"/>
</dbReference>